<comment type="subcellular location">
    <subcellularLocation>
        <location evidence="2">Cytoplasm</location>
    </subcellularLocation>
    <subcellularLocation>
        <location evidence="1">Lysosome</location>
    </subcellularLocation>
</comment>
<dbReference type="PRINTS" id="PR02092">
    <property type="entry name" value="HEPBVIRUSXIP"/>
</dbReference>
<keyword evidence="5" id="KW-0963">Cytoplasm</keyword>
<name>A0A8C4R2R2_EPTBU</name>
<dbReference type="AlphaFoldDB" id="A0A8C4R2R2"/>
<evidence type="ECO:0000256" key="5">
    <source>
        <dbReference type="ARBA" id="ARBA00022490"/>
    </source>
</evidence>
<dbReference type="Pfam" id="PF16672">
    <property type="entry name" value="LAMTOR5"/>
    <property type="match status" value="1"/>
</dbReference>
<dbReference type="GO" id="GO:0071230">
    <property type="term" value="P:cellular response to amino acid stimulus"/>
    <property type="evidence" value="ECO:0007669"/>
    <property type="project" value="TreeGrafter"/>
</dbReference>
<evidence type="ECO:0000256" key="3">
    <source>
        <dbReference type="ARBA" id="ARBA00007795"/>
    </source>
</evidence>
<reference evidence="8" key="1">
    <citation type="submission" date="2025-08" db="UniProtKB">
        <authorList>
            <consortium name="Ensembl"/>
        </authorList>
    </citation>
    <scope>IDENTIFICATION</scope>
</reference>
<organism evidence="8 9">
    <name type="scientific">Eptatretus burgeri</name>
    <name type="common">Inshore hagfish</name>
    <dbReference type="NCBI Taxonomy" id="7764"/>
    <lineage>
        <taxon>Eukaryota</taxon>
        <taxon>Metazoa</taxon>
        <taxon>Chordata</taxon>
        <taxon>Craniata</taxon>
        <taxon>Vertebrata</taxon>
        <taxon>Cyclostomata</taxon>
        <taxon>Myxini</taxon>
        <taxon>Myxiniformes</taxon>
        <taxon>Myxinidae</taxon>
        <taxon>Eptatretinae</taxon>
        <taxon>Eptatretus</taxon>
    </lineage>
</organism>
<evidence type="ECO:0000313" key="9">
    <source>
        <dbReference type="Proteomes" id="UP000694388"/>
    </source>
</evidence>
<dbReference type="GeneTree" id="ENSGT00940000174821"/>
<evidence type="ECO:0000256" key="4">
    <source>
        <dbReference type="ARBA" id="ARBA00016079"/>
    </source>
</evidence>
<evidence type="ECO:0000313" key="8">
    <source>
        <dbReference type="Ensembl" id="ENSEBUP00000024097.1"/>
    </source>
</evidence>
<accession>A0A8C4R2R2</accession>
<reference evidence="8" key="2">
    <citation type="submission" date="2025-09" db="UniProtKB">
        <authorList>
            <consortium name="Ensembl"/>
        </authorList>
    </citation>
    <scope>IDENTIFICATION</scope>
</reference>
<evidence type="ECO:0000256" key="6">
    <source>
        <dbReference type="ARBA" id="ARBA00023228"/>
    </source>
</evidence>
<keyword evidence="9" id="KW-1185">Reference proteome</keyword>
<dbReference type="Gene3D" id="3.30.450.30">
    <property type="entry name" value="Dynein light chain 2a, cytoplasmic"/>
    <property type="match status" value="1"/>
</dbReference>
<comment type="similarity">
    <text evidence="3">Belongs to the LAMTOR5 family.</text>
</comment>
<protein>
    <recommendedName>
        <fullName evidence="4">Ragulator complex protein LAMTOR5</fullName>
    </recommendedName>
    <alternativeName>
        <fullName evidence="7">Late endosomal/lysosomal adaptor and MAPK and MTOR activator 5</fullName>
    </alternativeName>
</protein>
<evidence type="ECO:0000256" key="2">
    <source>
        <dbReference type="ARBA" id="ARBA00004496"/>
    </source>
</evidence>
<evidence type="ECO:0000256" key="7">
    <source>
        <dbReference type="ARBA" id="ARBA00032692"/>
    </source>
</evidence>
<keyword evidence="6" id="KW-0458">Lysosome</keyword>
<sequence length="85" mass="9091">MIFFLDLASSKLCEKLHPKMAPGHSLGRGTLTDRHAGVVTELAAHASKLSGDASDVPVICLESEAGNILIRRQDDLTVALHKMPS</sequence>
<dbReference type="GO" id="GO:0043066">
    <property type="term" value="P:negative regulation of apoptotic process"/>
    <property type="evidence" value="ECO:0007669"/>
    <property type="project" value="InterPro"/>
</dbReference>
<dbReference type="GO" id="GO:0071986">
    <property type="term" value="C:Ragulator complex"/>
    <property type="evidence" value="ECO:0007669"/>
    <property type="project" value="InterPro"/>
</dbReference>
<dbReference type="GO" id="GO:0005764">
    <property type="term" value="C:lysosome"/>
    <property type="evidence" value="ECO:0007669"/>
    <property type="project" value="UniProtKB-SubCell"/>
</dbReference>
<evidence type="ECO:0000256" key="1">
    <source>
        <dbReference type="ARBA" id="ARBA00004371"/>
    </source>
</evidence>
<dbReference type="PANTHER" id="PTHR13342:SF2">
    <property type="entry name" value="RAGULATOR COMPLEX PROTEIN LAMTOR5"/>
    <property type="match status" value="1"/>
</dbReference>
<proteinExistence type="inferred from homology"/>
<dbReference type="OMA" id="FHTFFFN"/>
<dbReference type="InterPro" id="IPR024135">
    <property type="entry name" value="LAMTOR5"/>
</dbReference>
<dbReference type="Proteomes" id="UP000694388">
    <property type="component" value="Unplaced"/>
</dbReference>
<dbReference type="PANTHER" id="PTHR13342">
    <property type="entry name" value="RAGULATOR COMPLEX PROTEIN LAMTOR5"/>
    <property type="match status" value="1"/>
</dbReference>
<dbReference type="GO" id="GO:1904263">
    <property type="term" value="P:positive regulation of TORC1 signaling"/>
    <property type="evidence" value="ECO:0007669"/>
    <property type="project" value="TreeGrafter"/>
</dbReference>
<dbReference type="Ensembl" id="ENSEBUT00000024673.1">
    <property type="protein sequence ID" value="ENSEBUP00000024097.1"/>
    <property type="gene ID" value="ENSEBUG00000014840.1"/>
</dbReference>
<dbReference type="GO" id="GO:0005085">
    <property type="term" value="F:guanyl-nucleotide exchange factor activity"/>
    <property type="evidence" value="ECO:0007669"/>
    <property type="project" value="TreeGrafter"/>
</dbReference>